<dbReference type="EMBL" id="BAAADG010000005">
    <property type="protein sequence ID" value="GAA0226774.1"/>
    <property type="molecule type" value="Genomic_DNA"/>
</dbReference>
<dbReference type="Proteomes" id="UP001501476">
    <property type="component" value="Unassembled WGS sequence"/>
</dbReference>
<name>A0ABP3D9F7_9GAMM</name>
<dbReference type="CDD" id="cd02440">
    <property type="entry name" value="AdoMet_MTases"/>
    <property type="match status" value="1"/>
</dbReference>
<evidence type="ECO:0000256" key="2">
    <source>
        <dbReference type="ARBA" id="ARBA00013346"/>
    </source>
</evidence>
<reference evidence="5" key="1">
    <citation type="journal article" date="2019" name="Int. J. Syst. Evol. Microbiol.">
        <title>The Global Catalogue of Microorganisms (GCM) 10K type strain sequencing project: providing services to taxonomists for standard genome sequencing and annotation.</title>
        <authorList>
            <consortium name="The Broad Institute Genomics Platform"/>
            <consortium name="The Broad Institute Genome Sequencing Center for Infectious Disease"/>
            <person name="Wu L."/>
            <person name="Ma J."/>
        </authorList>
    </citation>
    <scope>NUCLEOTIDE SEQUENCE [LARGE SCALE GENOMIC DNA]</scope>
    <source>
        <strain evidence="5">JCM 6886</strain>
    </source>
</reference>
<comment type="caution">
    <text evidence="4">The sequence shown here is derived from an EMBL/GenBank/DDBJ whole genome shotgun (WGS) entry which is preliminary data.</text>
</comment>
<proteinExistence type="inferred from homology"/>
<evidence type="ECO:0000313" key="5">
    <source>
        <dbReference type="Proteomes" id="UP001501476"/>
    </source>
</evidence>
<sequence>MSLLNHAHHNMVVQQVRPSEVLDNAVLSVMTEVSRADFVDEHLAMMAYADTMLPLSHGQTMLSPILEGRFLQALHLTPETNVLEIGTGSGYFTALLAKLARHVISVEFYSDLSERAAQRLSHAGIGNVTLTVGDASQGWSLVERVDIIVVTAACADIPDDYLQSLKVGGKLLIVTGKAPAMPVKLITRTSEREWQTIVLFETVIPYLINAEPSQPFEF</sequence>
<dbReference type="InterPro" id="IPR000682">
    <property type="entry name" value="PCMT"/>
</dbReference>
<gene>
    <name evidence="4" type="ORF">GCM10008964_17860</name>
</gene>
<evidence type="ECO:0000313" key="4">
    <source>
        <dbReference type="EMBL" id="GAA0226774.1"/>
    </source>
</evidence>
<dbReference type="PANTHER" id="PTHR11579">
    <property type="entry name" value="PROTEIN-L-ISOASPARTATE O-METHYLTRANSFERASE"/>
    <property type="match status" value="1"/>
</dbReference>
<evidence type="ECO:0000256" key="3">
    <source>
        <dbReference type="ARBA" id="ARBA00030757"/>
    </source>
</evidence>
<dbReference type="PANTHER" id="PTHR11579:SF18">
    <property type="entry name" value="PROTEIN-L-ISOASPARTATE O-METHYLTRANSFERASE"/>
    <property type="match status" value="1"/>
</dbReference>
<accession>A0ABP3D9F7</accession>
<protein>
    <recommendedName>
        <fullName evidence="2">Protein-L-isoaspartate O-methyltransferase</fullName>
    </recommendedName>
    <alternativeName>
        <fullName evidence="3">Protein L-isoaspartyl methyltransferase</fullName>
    </alternativeName>
</protein>
<dbReference type="RefSeq" id="WP_286303807.1">
    <property type="nucleotide sequence ID" value="NZ_AP027741.1"/>
</dbReference>
<organism evidence="4 5">
    <name type="scientific">Methylophaga marina</name>
    <dbReference type="NCBI Taxonomy" id="45495"/>
    <lineage>
        <taxon>Bacteria</taxon>
        <taxon>Pseudomonadati</taxon>
        <taxon>Pseudomonadota</taxon>
        <taxon>Gammaproteobacteria</taxon>
        <taxon>Thiotrichales</taxon>
        <taxon>Piscirickettsiaceae</taxon>
        <taxon>Methylophaga</taxon>
    </lineage>
</organism>
<keyword evidence="5" id="KW-1185">Reference proteome</keyword>
<comment type="similarity">
    <text evidence="1">Belongs to the methyltransferase superfamily. L-isoaspartyl/D-aspartyl protein methyltransferase family.</text>
</comment>
<dbReference type="Pfam" id="PF01135">
    <property type="entry name" value="PCMT"/>
    <property type="match status" value="1"/>
</dbReference>
<evidence type="ECO:0000256" key="1">
    <source>
        <dbReference type="ARBA" id="ARBA00005369"/>
    </source>
</evidence>
<dbReference type="Gene3D" id="3.40.50.150">
    <property type="entry name" value="Vaccinia Virus protein VP39"/>
    <property type="match status" value="1"/>
</dbReference>
<dbReference type="InterPro" id="IPR029063">
    <property type="entry name" value="SAM-dependent_MTases_sf"/>
</dbReference>
<dbReference type="SUPFAM" id="SSF53335">
    <property type="entry name" value="S-adenosyl-L-methionine-dependent methyltransferases"/>
    <property type="match status" value="1"/>
</dbReference>